<name>A0A0L0V4Y5_9BASI</name>
<evidence type="ECO:0000313" key="2">
    <source>
        <dbReference type="EMBL" id="KNE94342.1"/>
    </source>
</evidence>
<gene>
    <name evidence="2" type="ORF">PSTG_12367</name>
</gene>
<dbReference type="OrthoDB" id="619536at2759"/>
<organism evidence="2 3">
    <name type="scientific">Puccinia striiformis f. sp. tritici PST-78</name>
    <dbReference type="NCBI Taxonomy" id="1165861"/>
    <lineage>
        <taxon>Eukaryota</taxon>
        <taxon>Fungi</taxon>
        <taxon>Dikarya</taxon>
        <taxon>Basidiomycota</taxon>
        <taxon>Pucciniomycotina</taxon>
        <taxon>Pucciniomycetes</taxon>
        <taxon>Pucciniales</taxon>
        <taxon>Pucciniaceae</taxon>
        <taxon>Puccinia</taxon>
    </lineage>
</organism>
<keyword evidence="3" id="KW-1185">Reference proteome</keyword>
<comment type="caution">
    <text evidence="2">The sequence shown here is derived from an EMBL/GenBank/DDBJ whole genome shotgun (WGS) entry which is preliminary data.</text>
</comment>
<dbReference type="Proteomes" id="UP000054564">
    <property type="component" value="Unassembled WGS sequence"/>
</dbReference>
<feature type="domain" description="Ubiquinone biosynthesis protein COQ9 HTH" evidence="1">
    <location>
        <begin position="66"/>
        <end position="90"/>
    </location>
</feature>
<proteinExistence type="predicted"/>
<evidence type="ECO:0000259" key="1">
    <source>
        <dbReference type="Pfam" id="PF21392"/>
    </source>
</evidence>
<dbReference type="EMBL" id="AJIL01000119">
    <property type="protein sequence ID" value="KNE94342.1"/>
    <property type="molecule type" value="Genomic_DNA"/>
</dbReference>
<dbReference type="Pfam" id="PF21392">
    <property type="entry name" value="COQ9_N"/>
    <property type="match status" value="1"/>
</dbReference>
<sequence>MLCSRSAQTLVSLKIRPTAIPLLSPLASSATARGDPASQVVLRRRLSTQIDPSRLLDNTRSNLLPEKLLTAALPFVPTHGFSSATILAGAASEPELQSLAISSWTLSNLFPSTTTTSAMINPTGPCTEPIGPSKAMAERWIEEGNSHMKTTVKSENLVFKKHGLHGVQRAFEVRLAYNRTIPKKDLLKALALIVTPEDPFFGVRLPVELPHILPYGSHALNVAADALAGLQDYSKSREWMLRRIRLAGVYSAIELMSLGVDQPPVSTSNEIQKLLDASESLATHTSNTVEFINYVNRSSRSIIQSFGLI</sequence>
<reference evidence="3" key="1">
    <citation type="submission" date="2014-03" db="EMBL/GenBank/DDBJ databases">
        <title>The Genome Sequence of Puccinia striiformis f. sp. tritici PST-78.</title>
        <authorList>
            <consortium name="The Broad Institute Genome Sequencing Platform"/>
            <person name="Cuomo C."/>
            <person name="Hulbert S."/>
            <person name="Chen X."/>
            <person name="Walker B."/>
            <person name="Young S.K."/>
            <person name="Zeng Q."/>
            <person name="Gargeya S."/>
            <person name="Fitzgerald M."/>
            <person name="Haas B."/>
            <person name="Abouelleil A."/>
            <person name="Alvarado L."/>
            <person name="Arachchi H.M."/>
            <person name="Berlin A.M."/>
            <person name="Chapman S.B."/>
            <person name="Goldberg J."/>
            <person name="Griggs A."/>
            <person name="Gujja S."/>
            <person name="Hansen M."/>
            <person name="Howarth C."/>
            <person name="Imamovic A."/>
            <person name="Larimer J."/>
            <person name="McCowan C."/>
            <person name="Montmayeur A."/>
            <person name="Murphy C."/>
            <person name="Neiman D."/>
            <person name="Pearson M."/>
            <person name="Priest M."/>
            <person name="Roberts A."/>
            <person name="Saif S."/>
            <person name="Shea T."/>
            <person name="Sisk P."/>
            <person name="Sykes S."/>
            <person name="Wortman J."/>
            <person name="Nusbaum C."/>
            <person name="Birren B."/>
        </authorList>
    </citation>
    <scope>NUCLEOTIDE SEQUENCE [LARGE SCALE GENOMIC DNA]</scope>
    <source>
        <strain evidence="3">race PST-78</strain>
    </source>
</reference>
<evidence type="ECO:0000313" key="3">
    <source>
        <dbReference type="Proteomes" id="UP000054564"/>
    </source>
</evidence>
<dbReference type="AlphaFoldDB" id="A0A0L0V4Y5"/>
<accession>A0A0L0V4Y5</accession>
<protein>
    <recommendedName>
        <fullName evidence="1">Ubiquinone biosynthesis protein COQ9 HTH domain-containing protein</fullName>
    </recommendedName>
</protein>
<dbReference type="InterPro" id="IPR048674">
    <property type="entry name" value="COQ9_HTH"/>
</dbReference>